<reference evidence="1" key="2">
    <citation type="journal article" date="2015" name="Fish Shellfish Immunol.">
        <title>Early steps in the European eel (Anguilla anguilla)-Vibrio vulnificus interaction in the gills: Role of the RtxA13 toxin.</title>
        <authorList>
            <person name="Callol A."/>
            <person name="Pajuelo D."/>
            <person name="Ebbesson L."/>
            <person name="Teles M."/>
            <person name="MacKenzie S."/>
            <person name="Amaro C."/>
        </authorList>
    </citation>
    <scope>NUCLEOTIDE SEQUENCE</scope>
</reference>
<sequence length="36" mass="4160">MISTVAVNLWGFEPATTRVQRLENGGKKEESWVRLR</sequence>
<proteinExistence type="predicted"/>
<name>A0A0E9UK45_ANGAN</name>
<dbReference type="AlphaFoldDB" id="A0A0E9UK45"/>
<organism evidence="1">
    <name type="scientific">Anguilla anguilla</name>
    <name type="common">European freshwater eel</name>
    <name type="synonym">Muraena anguilla</name>
    <dbReference type="NCBI Taxonomy" id="7936"/>
    <lineage>
        <taxon>Eukaryota</taxon>
        <taxon>Metazoa</taxon>
        <taxon>Chordata</taxon>
        <taxon>Craniata</taxon>
        <taxon>Vertebrata</taxon>
        <taxon>Euteleostomi</taxon>
        <taxon>Actinopterygii</taxon>
        <taxon>Neopterygii</taxon>
        <taxon>Teleostei</taxon>
        <taxon>Anguilliformes</taxon>
        <taxon>Anguillidae</taxon>
        <taxon>Anguilla</taxon>
    </lineage>
</organism>
<dbReference type="EMBL" id="GBXM01042491">
    <property type="protein sequence ID" value="JAH66086.1"/>
    <property type="molecule type" value="Transcribed_RNA"/>
</dbReference>
<reference evidence="1" key="1">
    <citation type="submission" date="2014-11" db="EMBL/GenBank/DDBJ databases">
        <authorList>
            <person name="Amaro Gonzalez C."/>
        </authorList>
    </citation>
    <scope>NUCLEOTIDE SEQUENCE</scope>
</reference>
<protein>
    <submittedName>
        <fullName evidence="1">Uncharacterized protein</fullName>
    </submittedName>
</protein>
<evidence type="ECO:0000313" key="1">
    <source>
        <dbReference type="EMBL" id="JAH66086.1"/>
    </source>
</evidence>
<accession>A0A0E9UK45</accession>